<evidence type="ECO:0000256" key="7">
    <source>
        <dbReference type="ARBA" id="ARBA00022984"/>
    </source>
</evidence>
<dbReference type="Pfam" id="PF01225">
    <property type="entry name" value="Mur_ligase"/>
    <property type="match status" value="1"/>
</dbReference>
<dbReference type="EC" id="6.3.2.10" evidence="10 11"/>
<comment type="pathway">
    <text evidence="10 11">Cell wall biogenesis; peptidoglycan biosynthesis.</text>
</comment>
<comment type="catalytic activity">
    <reaction evidence="10 11">
        <text>D-alanyl-D-alanine + UDP-N-acetyl-alpha-D-muramoyl-L-alanyl-gamma-D-glutamyl-meso-2,6-diaminopimelate + ATP = UDP-N-acetyl-alpha-D-muramoyl-L-alanyl-gamma-D-glutamyl-meso-2,6-diaminopimeloyl-D-alanyl-D-alanine + ADP + phosphate + H(+)</text>
        <dbReference type="Rhea" id="RHEA:28374"/>
        <dbReference type="ChEBI" id="CHEBI:15378"/>
        <dbReference type="ChEBI" id="CHEBI:30616"/>
        <dbReference type="ChEBI" id="CHEBI:43474"/>
        <dbReference type="ChEBI" id="CHEBI:57822"/>
        <dbReference type="ChEBI" id="CHEBI:61386"/>
        <dbReference type="ChEBI" id="CHEBI:83905"/>
        <dbReference type="ChEBI" id="CHEBI:456216"/>
        <dbReference type="EC" id="6.3.2.10"/>
    </reaction>
</comment>
<comment type="similarity">
    <text evidence="10">Belongs to the MurCDEF family. MurF subfamily.</text>
</comment>
<evidence type="ECO:0000256" key="11">
    <source>
        <dbReference type="RuleBase" id="RU004136"/>
    </source>
</evidence>
<accession>A0A5C1EAS1</accession>
<keyword evidence="2 10" id="KW-0436">Ligase</keyword>
<dbReference type="GO" id="GO:0008766">
    <property type="term" value="F:UDP-N-acetylmuramoylalanyl-D-glutamyl-2,6-diaminopimelate-D-alanyl-D-alanine ligase activity"/>
    <property type="evidence" value="ECO:0007669"/>
    <property type="project" value="RHEA"/>
</dbReference>
<dbReference type="InterPro" id="IPR051046">
    <property type="entry name" value="MurCDEF_CellWall_CoF430Synth"/>
</dbReference>
<dbReference type="NCBIfam" id="TIGR01143">
    <property type="entry name" value="murF"/>
    <property type="match status" value="1"/>
</dbReference>
<dbReference type="EMBL" id="CP022579">
    <property type="protein sequence ID" value="QEL66006.1"/>
    <property type="molecule type" value="Genomic_DNA"/>
</dbReference>
<evidence type="ECO:0000313" key="16">
    <source>
        <dbReference type="Proteomes" id="UP000323671"/>
    </source>
</evidence>
<organism evidence="15 16">
    <name type="scientific">Oryzomicrobium terrae</name>
    <dbReference type="NCBI Taxonomy" id="1735038"/>
    <lineage>
        <taxon>Bacteria</taxon>
        <taxon>Pseudomonadati</taxon>
        <taxon>Pseudomonadota</taxon>
        <taxon>Betaproteobacteria</taxon>
        <taxon>Rhodocyclales</taxon>
        <taxon>Rhodocyclaceae</taxon>
        <taxon>Oryzomicrobium</taxon>
    </lineage>
</organism>
<evidence type="ECO:0000256" key="9">
    <source>
        <dbReference type="ARBA" id="ARBA00023316"/>
    </source>
</evidence>
<dbReference type="GO" id="GO:0051301">
    <property type="term" value="P:cell division"/>
    <property type="evidence" value="ECO:0007669"/>
    <property type="project" value="UniProtKB-KW"/>
</dbReference>
<dbReference type="HAMAP" id="MF_02019">
    <property type="entry name" value="MurF"/>
    <property type="match status" value="1"/>
</dbReference>
<dbReference type="RefSeq" id="WP_149426014.1">
    <property type="nucleotide sequence ID" value="NZ_CP022579.1"/>
</dbReference>
<dbReference type="InterPro" id="IPR004101">
    <property type="entry name" value="Mur_ligase_C"/>
</dbReference>
<evidence type="ECO:0000256" key="6">
    <source>
        <dbReference type="ARBA" id="ARBA00022960"/>
    </source>
</evidence>
<dbReference type="SUPFAM" id="SSF53244">
    <property type="entry name" value="MurD-like peptide ligases, peptide-binding domain"/>
    <property type="match status" value="1"/>
</dbReference>
<keyword evidence="4 10" id="KW-0547">Nucleotide-binding</keyword>
<dbReference type="GO" id="GO:0009252">
    <property type="term" value="P:peptidoglycan biosynthetic process"/>
    <property type="evidence" value="ECO:0007669"/>
    <property type="project" value="UniProtKB-UniRule"/>
</dbReference>
<dbReference type="InterPro" id="IPR036615">
    <property type="entry name" value="Mur_ligase_C_dom_sf"/>
</dbReference>
<dbReference type="SUPFAM" id="SSF63418">
    <property type="entry name" value="MurE/MurF N-terminal domain"/>
    <property type="match status" value="1"/>
</dbReference>
<evidence type="ECO:0000256" key="8">
    <source>
        <dbReference type="ARBA" id="ARBA00023306"/>
    </source>
</evidence>
<dbReference type="InterPro" id="IPR013221">
    <property type="entry name" value="Mur_ligase_cen"/>
</dbReference>
<evidence type="ECO:0000256" key="3">
    <source>
        <dbReference type="ARBA" id="ARBA00022618"/>
    </source>
</evidence>
<keyword evidence="1 10" id="KW-0963">Cytoplasm</keyword>
<dbReference type="Gene3D" id="3.40.1190.10">
    <property type="entry name" value="Mur-like, catalytic domain"/>
    <property type="match status" value="1"/>
</dbReference>
<dbReference type="GO" id="GO:0071555">
    <property type="term" value="P:cell wall organization"/>
    <property type="evidence" value="ECO:0007669"/>
    <property type="project" value="UniProtKB-KW"/>
</dbReference>
<feature type="domain" description="Mur ligase N-terminal catalytic" evidence="12">
    <location>
        <begin position="27"/>
        <end position="104"/>
    </location>
</feature>
<name>A0A5C1EAS1_9RHOO</name>
<comment type="subcellular location">
    <subcellularLocation>
        <location evidence="10 11">Cytoplasm</location>
    </subcellularLocation>
</comment>
<evidence type="ECO:0000256" key="5">
    <source>
        <dbReference type="ARBA" id="ARBA00022840"/>
    </source>
</evidence>
<dbReference type="SUPFAM" id="SSF53623">
    <property type="entry name" value="MurD-like peptide ligases, catalytic domain"/>
    <property type="match status" value="1"/>
</dbReference>
<dbReference type="Pfam" id="PF02875">
    <property type="entry name" value="Mur_ligase_C"/>
    <property type="match status" value="1"/>
</dbReference>
<evidence type="ECO:0000313" key="15">
    <source>
        <dbReference type="EMBL" id="QEL66006.1"/>
    </source>
</evidence>
<dbReference type="KEGG" id="otr:OTERR_25300"/>
<keyword evidence="9 10" id="KW-0961">Cell wall biogenesis/degradation</keyword>
<reference evidence="15 16" key="1">
    <citation type="submission" date="2017-07" db="EMBL/GenBank/DDBJ databases">
        <title>Complete genome sequence of Oryzomicrobium terrae TPP412.</title>
        <authorList>
            <person name="Chiu L.-W."/>
            <person name="Lo K.-J."/>
            <person name="Tsai Y.-M."/>
            <person name="Lin S.-S."/>
            <person name="Kuo C.-H."/>
            <person name="Liu C.-T."/>
        </authorList>
    </citation>
    <scope>NUCLEOTIDE SEQUENCE [LARGE SCALE GENOMIC DNA]</scope>
    <source>
        <strain evidence="15 16">TPP412</strain>
    </source>
</reference>
<dbReference type="GO" id="GO:0008360">
    <property type="term" value="P:regulation of cell shape"/>
    <property type="evidence" value="ECO:0007669"/>
    <property type="project" value="UniProtKB-KW"/>
</dbReference>
<dbReference type="UniPathway" id="UPA00219"/>
<keyword evidence="3 10" id="KW-0132">Cell division</keyword>
<dbReference type="GO" id="GO:0005524">
    <property type="term" value="F:ATP binding"/>
    <property type="evidence" value="ECO:0007669"/>
    <property type="project" value="UniProtKB-UniRule"/>
</dbReference>
<dbReference type="InterPro" id="IPR000713">
    <property type="entry name" value="Mur_ligase_N"/>
</dbReference>
<evidence type="ECO:0000256" key="1">
    <source>
        <dbReference type="ARBA" id="ARBA00022490"/>
    </source>
</evidence>
<feature type="domain" description="Mur ligase central" evidence="14">
    <location>
        <begin position="116"/>
        <end position="303"/>
    </location>
</feature>
<protein>
    <recommendedName>
        <fullName evidence="10 11">UDP-N-acetylmuramoyl-tripeptide--D-alanyl-D-alanine ligase</fullName>
        <ecNumber evidence="10 11">6.3.2.10</ecNumber>
    </recommendedName>
    <alternativeName>
        <fullName evidence="10">D-alanyl-D-alanine-adding enzyme</fullName>
    </alternativeName>
</protein>
<dbReference type="InterPro" id="IPR035911">
    <property type="entry name" value="MurE/MurF_N"/>
</dbReference>
<proteinExistence type="inferred from homology"/>
<keyword evidence="5 10" id="KW-0067">ATP-binding</keyword>
<dbReference type="InterPro" id="IPR036565">
    <property type="entry name" value="Mur-like_cat_sf"/>
</dbReference>
<dbReference type="PANTHER" id="PTHR43024">
    <property type="entry name" value="UDP-N-ACETYLMURAMOYL-TRIPEPTIDE--D-ALANYL-D-ALANINE LIGASE"/>
    <property type="match status" value="1"/>
</dbReference>
<sequence>MSKKVTLDLTEIAAAVGGTLHGTSVAIAGVSSDSRAVQPGQLFVALKGERFDAHDFIAQVAAQGACAALIAADQLARVRAAAPNLPLVTCADTRHALGQLAAHWRAKFAIPVIALTGSNGKTTTKEMIASILAVAFGAKAVLATQGNFNNDIGLPLTLLGLTAAHKVAVIEMGMNHPGEIAYLTGLTRPTVALVTNAQRAHLEGMGSLDEVAREKGSIYAGLDAKGVAVINADDEFAGYWQGLNSGRPVRTFGLTHAADVRGAVRTHGLDLEVDLTCAEGQATVRLAVPGRHNAANALAAAAATLAAGVPLEAVAEGLARFAGVTGRLQRRAGKKGAQLLDDTYNANPDSVRAGIDVLAATIGRKVLVLGAMGEIGEMSGQFHDEVGGYAKSQGVDRLFTLGELAEVATRNFGEGAQHFGSPETLVQALLPELGPDVTVLIKGSRFMKMERVVALLADEPVQEAH</sequence>
<comment type="function">
    <text evidence="10 11">Involved in cell wall formation. Catalyzes the final step in the synthesis of UDP-N-acetylmuramoyl-pentapeptide, the precursor of murein.</text>
</comment>
<dbReference type="GO" id="GO:0005737">
    <property type="term" value="C:cytoplasm"/>
    <property type="evidence" value="ECO:0007669"/>
    <property type="project" value="UniProtKB-SubCell"/>
</dbReference>
<dbReference type="InterPro" id="IPR005863">
    <property type="entry name" value="UDP-N-AcMur_synth"/>
</dbReference>
<evidence type="ECO:0000256" key="10">
    <source>
        <dbReference type="HAMAP-Rule" id="MF_02019"/>
    </source>
</evidence>
<feature type="domain" description="Mur ligase C-terminal" evidence="13">
    <location>
        <begin position="326"/>
        <end position="445"/>
    </location>
</feature>
<evidence type="ECO:0000259" key="12">
    <source>
        <dbReference type="Pfam" id="PF01225"/>
    </source>
</evidence>
<dbReference type="AlphaFoldDB" id="A0A5C1EAS1"/>
<dbReference type="Gene3D" id="3.40.1390.10">
    <property type="entry name" value="MurE/MurF, N-terminal domain"/>
    <property type="match status" value="1"/>
</dbReference>
<dbReference type="PANTHER" id="PTHR43024:SF1">
    <property type="entry name" value="UDP-N-ACETYLMURAMOYL-TRIPEPTIDE--D-ALANYL-D-ALANINE LIGASE"/>
    <property type="match status" value="1"/>
</dbReference>
<feature type="binding site" evidence="10">
    <location>
        <begin position="117"/>
        <end position="123"/>
    </location>
    <ligand>
        <name>ATP</name>
        <dbReference type="ChEBI" id="CHEBI:30616"/>
    </ligand>
</feature>
<evidence type="ECO:0000256" key="4">
    <source>
        <dbReference type="ARBA" id="ARBA00022741"/>
    </source>
</evidence>
<evidence type="ECO:0000256" key="2">
    <source>
        <dbReference type="ARBA" id="ARBA00022598"/>
    </source>
</evidence>
<dbReference type="Proteomes" id="UP000323671">
    <property type="component" value="Chromosome"/>
</dbReference>
<evidence type="ECO:0000259" key="14">
    <source>
        <dbReference type="Pfam" id="PF08245"/>
    </source>
</evidence>
<gene>
    <name evidence="10 15" type="primary">murF</name>
    <name evidence="15" type="ORF">OTERR_25300</name>
</gene>
<keyword evidence="7 10" id="KW-0573">Peptidoglycan synthesis</keyword>
<evidence type="ECO:0000259" key="13">
    <source>
        <dbReference type="Pfam" id="PF02875"/>
    </source>
</evidence>
<dbReference type="Gene3D" id="3.90.190.20">
    <property type="entry name" value="Mur ligase, C-terminal domain"/>
    <property type="match status" value="1"/>
</dbReference>
<keyword evidence="6 10" id="KW-0133">Cell shape</keyword>
<dbReference type="GO" id="GO:0047480">
    <property type="term" value="F:UDP-N-acetylmuramoyl-tripeptide-D-alanyl-D-alanine ligase activity"/>
    <property type="evidence" value="ECO:0007669"/>
    <property type="project" value="UniProtKB-UniRule"/>
</dbReference>
<keyword evidence="16" id="KW-1185">Reference proteome</keyword>
<keyword evidence="8 10" id="KW-0131">Cell cycle</keyword>
<dbReference type="Pfam" id="PF08245">
    <property type="entry name" value="Mur_ligase_M"/>
    <property type="match status" value="1"/>
</dbReference>